<protein>
    <submittedName>
        <fullName evidence="1">Uncharacterized protein</fullName>
    </submittedName>
</protein>
<dbReference type="AlphaFoldDB" id="A0A7J3ZJQ9"/>
<gene>
    <name evidence="1" type="ORF">ENM78_02685</name>
</gene>
<organism evidence="1">
    <name type="scientific">Fervidicoccus fontis</name>
    <dbReference type="NCBI Taxonomy" id="683846"/>
    <lineage>
        <taxon>Archaea</taxon>
        <taxon>Thermoproteota</taxon>
        <taxon>Thermoprotei</taxon>
        <taxon>Fervidicoccales</taxon>
        <taxon>Fervidicoccaceae</taxon>
        <taxon>Fervidicoccus</taxon>
    </lineage>
</organism>
<name>A0A7J3ZJQ9_9CREN</name>
<evidence type="ECO:0000313" key="1">
    <source>
        <dbReference type="EMBL" id="HHQ80356.1"/>
    </source>
</evidence>
<dbReference type="EMBL" id="DRZC01000033">
    <property type="protein sequence ID" value="HHQ80356.1"/>
    <property type="molecule type" value="Genomic_DNA"/>
</dbReference>
<reference evidence="1" key="1">
    <citation type="journal article" date="2020" name="mSystems">
        <title>Genome- and Community-Level Interaction Insights into Carbon Utilization and Element Cycling Functions of Hydrothermarchaeota in Hydrothermal Sediment.</title>
        <authorList>
            <person name="Zhou Z."/>
            <person name="Liu Y."/>
            <person name="Xu W."/>
            <person name="Pan J."/>
            <person name="Luo Z.H."/>
            <person name="Li M."/>
        </authorList>
    </citation>
    <scope>NUCLEOTIDE SEQUENCE [LARGE SCALE GENOMIC DNA]</scope>
    <source>
        <strain evidence="1">SpSt-1116</strain>
    </source>
</reference>
<proteinExistence type="predicted"/>
<accession>A0A7J3ZJQ9</accession>
<sequence>MSTESGIQVRGSQARVYCNGAVLSLSESRVVLEHLFIKGVSEGVHGSRAYVYIDLKSQLKIDSLFEKVCGRRGSLIVENFMFQCHSLSVGPLLVIVTPGFFRYERVIVSPTVVVVELVDRRSGSVRAEEDRVVVEL</sequence>
<comment type="caution">
    <text evidence="1">The sequence shown here is derived from an EMBL/GenBank/DDBJ whole genome shotgun (WGS) entry which is preliminary data.</text>
</comment>